<protein>
    <submittedName>
        <fullName evidence="1">Uncharacterized protein</fullName>
    </submittedName>
</protein>
<accession>A0A9D2BA35</accession>
<name>A0A9D2BA35_9FIRM</name>
<proteinExistence type="predicted"/>
<organism evidence="1 2">
    <name type="scientific">Candidatus Anaerostipes excrementavium</name>
    <dbReference type="NCBI Taxonomy" id="2838463"/>
    <lineage>
        <taxon>Bacteria</taxon>
        <taxon>Bacillati</taxon>
        <taxon>Bacillota</taxon>
        <taxon>Clostridia</taxon>
        <taxon>Lachnospirales</taxon>
        <taxon>Lachnospiraceae</taxon>
        <taxon>Anaerostipes</taxon>
    </lineage>
</organism>
<gene>
    <name evidence="1" type="ORF">H9735_12245</name>
</gene>
<evidence type="ECO:0000313" key="1">
    <source>
        <dbReference type="EMBL" id="HIX68875.1"/>
    </source>
</evidence>
<dbReference type="EMBL" id="DXEM01000036">
    <property type="protein sequence ID" value="HIX68875.1"/>
    <property type="molecule type" value="Genomic_DNA"/>
</dbReference>
<sequence>MDEKYGLWQCPFLYDRMVKWRRTPERYVLRFKKDILLKIEGEMPCLLKKDRKKF</sequence>
<evidence type="ECO:0000313" key="2">
    <source>
        <dbReference type="Proteomes" id="UP000886721"/>
    </source>
</evidence>
<dbReference type="AlphaFoldDB" id="A0A9D2BA35"/>
<comment type="caution">
    <text evidence="1">The sequence shown here is derived from an EMBL/GenBank/DDBJ whole genome shotgun (WGS) entry which is preliminary data.</text>
</comment>
<reference evidence="1" key="1">
    <citation type="journal article" date="2021" name="PeerJ">
        <title>Extensive microbial diversity within the chicken gut microbiome revealed by metagenomics and culture.</title>
        <authorList>
            <person name="Gilroy R."/>
            <person name="Ravi A."/>
            <person name="Getino M."/>
            <person name="Pursley I."/>
            <person name="Horton D.L."/>
            <person name="Alikhan N.F."/>
            <person name="Baker D."/>
            <person name="Gharbi K."/>
            <person name="Hall N."/>
            <person name="Watson M."/>
            <person name="Adriaenssens E.M."/>
            <person name="Foster-Nyarko E."/>
            <person name="Jarju S."/>
            <person name="Secka A."/>
            <person name="Antonio M."/>
            <person name="Oren A."/>
            <person name="Chaudhuri R.R."/>
            <person name="La Ragione R."/>
            <person name="Hildebrand F."/>
            <person name="Pallen M.J."/>
        </authorList>
    </citation>
    <scope>NUCLEOTIDE SEQUENCE</scope>
    <source>
        <strain evidence="1">CHK191-13928</strain>
    </source>
</reference>
<reference evidence="1" key="2">
    <citation type="submission" date="2021-04" db="EMBL/GenBank/DDBJ databases">
        <authorList>
            <person name="Gilroy R."/>
        </authorList>
    </citation>
    <scope>NUCLEOTIDE SEQUENCE</scope>
    <source>
        <strain evidence="1">CHK191-13928</strain>
    </source>
</reference>
<dbReference type="Proteomes" id="UP000886721">
    <property type="component" value="Unassembled WGS sequence"/>
</dbReference>